<keyword evidence="2" id="KW-1185">Reference proteome</keyword>
<dbReference type="Proteomes" id="UP000521943">
    <property type="component" value="Unassembled WGS sequence"/>
</dbReference>
<reference evidence="1 2" key="1">
    <citation type="submission" date="2020-07" db="EMBL/GenBank/DDBJ databases">
        <title>Comparative genomics of pyrophilous fungi reveals a link between fire events and developmental genes.</title>
        <authorList>
            <consortium name="DOE Joint Genome Institute"/>
            <person name="Steindorff A.S."/>
            <person name="Carver A."/>
            <person name="Calhoun S."/>
            <person name="Stillman K."/>
            <person name="Liu H."/>
            <person name="Lipzen A."/>
            <person name="Pangilinan J."/>
            <person name="Labutti K."/>
            <person name="Bruns T.D."/>
            <person name="Grigoriev I.V."/>
        </authorList>
    </citation>
    <scope>NUCLEOTIDE SEQUENCE [LARGE SCALE GENOMIC DNA]</scope>
    <source>
        <strain evidence="1 2">CBS 144469</strain>
    </source>
</reference>
<gene>
    <name evidence="1" type="ORF">DFP72DRAFT_805108</name>
</gene>
<sequence length="159" mass="18189">MKFRSCAPTQRSFGFPLTAPDLQFQYLQDIVNSFTFPHSSHRLPLTAIKRVFSQLLFSKIRPRLNAQPINPVDAESLDHAIANKVHSYLGMPFRFRSYTLHSPVNAWGMGFLSVARLNELAAVNGLLRDLNHHIPIFLRMSRTTLSDWSCTRSNCRSPF</sequence>
<evidence type="ECO:0000313" key="2">
    <source>
        <dbReference type="Proteomes" id="UP000521943"/>
    </source>
</evidence>
<comment type="caution">
    <text evidence="1">The sequence shown here is derived from an EMBL/GenBank/DDBJ whole genome shotgun (WGS) entry which is preliminary data.</text>
</comment>
<dbReference type="EMBL" id="JACGCI010000012">
    <property type="protein sequence ID" value="KAF6760571.1"/>
    <property type="molecule type" value="Genomic_DNA"/>
</dbReference>
<evidence type="ECO:0000313" key="1">
    <source>
        <dbReference type="EMBL" id="KAF6760571.1"/>
    </source>
</evidence>
<dbReference type="OrthoDB" id="3251015at2759"/>
<name>A0A8H6I823_9AGAR</name>
<dbReference type="AlphaFoldDB" id="A0A8H6I823"/>
<organism evidence="1 2">
    <name type="scientific">Ephemerocybe angulata</name>
    <dbReference type="NCBI Taxonomy" id="980116"/>
    <lineage>
        <taxon>Eukaryota</taxon>
        <taxon>Fungi</taxon>
        <taxon>Dikarya</taxon>
        <taxon>Basidiomycota</taxon>
        <taxon>Agaricomycotina</taxon>
        <taxon>Agaricomycetes</taxon>
        <taxon>Agaricomycetidae</taxon>
        <taxon>Agaricales</taxon>
        <taxon>Agaricineae</taxon>
        <taxon>Psathyrellaceae</taxon>
        <taxon>Ephemerocybe</taxon>
    </lineage>
</organism>
<accession>A0A8H6I823</accession>
<proteinExistence type="predicted"/>
<feature type="non-terminal residue" evidence="1">
    <location>
        <position position="159"/>
    </location>
</feature>
<protein>
    <submittedName>
        <fullName evidence="1">Uncharacterized protein</fullName>
    </submittedName>
</protein>